<accession>A0AAV2KH43</accession>
<evidence type="ECO:0000259" key="20">
    <source>
        <dbReference type="Pfam" id="PF01207"/>
    </source>
</evidence>
<evidence type="ECO:0000256" key="11">
    <source>
        <dbReference type="ARBA" id="ARBA00038890"/>
    </source>
</evidence>
<dbReference type="PANTHER" id="PTHR11082">
    <property type="entry name" value="TRNA-DIHYDROURIDINE SYNTHASE"/>
    <property type="match status" value="1"/>
</dbReference>
<reference evidence="21 22" key="1">
    <citation type="submission" date="2024-04" db="EMBL/GenBank/DDBJ databases">
        <authorList>
            <person name="Waldvogel A.-M."/>
            <person name="Schoenle A."/>
        </authorList>
    </citation>
    <scope>NUCLEOTIDE SEQUENCE [LARGE SCALE GENOMIC DNA]</scope>
</reference>
<proteinExistence type="inferred from homology"/>
<evidence type="ECO:0000256" key="13">
    <source>
        <dbReference type="ARBA" id="ARBA00047652"/>
    </source>
</evidence>
<feature type="region of interest" description="Disordered" evidence="19">
    <location>
        <begin position="381"/>
        <end position="428"/>
    </location>
</feature>
<evidence type="ECO:0000256" key="1">
    <source>
        <dbReference type="ARBA" id="ARBA00004123"/>
    </source>
</evidence>
<keyword evidence="7" id="KW-0560">Oxidoreductase</keyword>
<comment type="catalytic activity">
    <reaction evidence="14">
        <text>5,6-dihydrouridine(16) in tRNA + NAD(+) = uridine(16) in tRNA + NADH + H(+)</text>
        <dbReference type="Rhea" id="RHEA:53380"/>
        <dbReference type="Rhea" id="RHEA-COMP:13543"/>
        <dbReference type="Rhea" id="RHEA-COMP:13544"/>
        <dbReference type="ChEBI" id="CHEBI:15378"/>
        <dbReference type="ChEBI" id="CHEBI:57540"/>
        <dbReference type="ChEBI" id="CHEBI:57945"/>
        <dbReference type="ChEBI" id="CHEBI:65315"/>
        <dbReference type="ChEBI" id="CHEBI:74443"/>
        <dbReference type="EC" id="1.3.1.88"/>
    </reaction>
    <physiologicalReaction direction="right-to-left" evidence="14">
        <dbReference type="Rhea" id="RHEA:53382"/>
    </physiologicalReaction>
</comment>
<evidence type="ECO:0000256" key="5">
    <source>
        <dbReference type="ARBA" id="ARBA00022694"/>
    </source>
</evidence>
<name>A0AAV2KH43_KNICA</name>
<dbReference type="GO" id="GO:0017150">
    <property type="term" value="F:tRNA dihydrouridine synthase activity"/>
    <property type="evidence" value="ECO:0007669"/>
    <property type="project" value="TreeGrafter"/>
</dbReference>
<evidence type="ECO:0000256" key="2">
    <source>
        <dbReference type="ARBA" id="ARBA00004496"/>
    </source>
</evidence>
<evidence type="ECO:0000256" key="7">
    <source>
        <dbReference type="ARBA" id="ARBA00023002"/>
    </source>
</evidence>
<dbReference type="Pfam" id="PF01207">
    <property type="entry name" value="Dus"/>
    <property type="match status" value="1"/>
</dbReference>
<dbReference type="InterPro" id="IPR035587">
    <property type="entry name" value="DUS-like_FMN-bd"/>
</dbReference>
<dbReference type="Pfam" id="PF05142">
    <property type="entry name" value="DUF702"/>
    <property type="match status" value="1"/>
</dbReference>
<keyword evidence="6" id="KW-0521">NADP</keyword>
<evidence type="ECO:0000313" key="22">
    <source>
        <dbReference type="Proteomes" id="UP001497482"/>
    </source>
</evidence>
<keyword evidence="8" id="KW-0520">NAD</keyword>
<evidence type="ECO:0000256" key="6">
    <source>
        <dbReference type="ARBA" id="ARBA00022857"/>
    </source>
</evidence>
<sequence length="522" mass="59610">METTCDDEEVSAMRKSRNSSANNFFKNLTNYSWMAKLEGFEFWRQTLKEARFVVAPMVDQSELAWRLLSRRHGAQLCYTPMFHAQVFVRDANYRRENLLNEVCAEDRPLITQFCANDPEVFIQAALLAQDYCDAIDLNLGCPQMIAKRGHYGVFLQEEWDLLERMVRLAHEKLSVPITCKIRVFEDVEKTVRYAQMLEKAGCQLLTVHGRTKDQKGPLTGVASWDHIKAVRQAVKIPVFANGNIQHLSDVELCIRETGVQGVMSAEGNLHNPALFEGCSPPVWEMAEEYLQVVREHPPCTLSFIRAHLFKLWHHTLQIHQDLREELAKVKTVEALAHVSLQLKLRCQEEISRCDGAEEKDSGLPAPHWICQPYVRPPPKEPLVNGNSLSSELKKPAGHKRALQDDPDSTQDGLSKNKQKKRSRKPHKNFSLEQKPKYIKCEQCGNPKGNKCVFNLCRGCCKKKAFKEVADCLSHGLKFKTKADKRRLEEEEKEKEEEERGTVPVPPTDHSLPLPLPNGQTIL</sequence>
<comment type="subcellular location">
    <subcellularLocation>
        <location evidence="2">Cytoplasm</location>
    </subcellularLocation>
    <subcellularLocation>
        <location evidence="1">Nucleus</location>
    </subcellularLocation>
</comment>
<dbReference type="AlphaFoldDB" id="A0AAV2KH43"/>
<keyword evidence="5" id="KW-0819">tRNA processing</keyword>
<evidence type="ECO:0000313" key="21">
    <source>
        <dbReference type="EMBL" id="CAL1589250.1"/>
    </source>
</evidence>
<comment type="similarity">
    <text evidence="10">Belongs to the Dus family. Dus1 subfamily.</text>
</comment>
<dbReference type="GO" id="GO:0005634">
    <property type="term" value="C:nucleus"/>
    <property type="evidence" value="ECO:0007669"/>
    <property type="project" value="UniProtKB-SubCell"/>
</dbReference>
<feature type="compositionally biased region" description="Basic residues" evidence="19">
    <location>
        <begin position="416"/>
        <end position="427"/>
    </location>
</feature>
<comment type="function">
    <text evidence="16">Catalyzes the synthesis of dihydrouridine, a modified base found in the D-loop of most tRNAs. Specifically modifies U16 and U17 in cytoplasmic tRNAs. Affects the level of some mature tRNA and thereby the total cellular translation.</text>
</comment>
<dbReference type="Proteomes" id="UP001497482">
    <property type="component" value="Chromosome 18"/>
</dbReference>
<evidence type="ECO:0000256" key="4">
    <source>
        <dbReference type="ARBA" id="ARBA00022630"/>
    </source>
</evidence>
<dbReference type="EC" id="1.3.1.88" evidence="11"/>
<organism evidence="21 22">
    <name type="scientific">Knipowitschia caucasica</name>
    <name type="common">Caucasian dwarf goby</name>
    <name type="synonym">Pomatoschistus caucasicus</name>
    <dbReference type="NCBI Taxonomy" id="637954"/>
    <lineage>
        <taxon>Eukaryota</taxon>
        <taxon>Metazoa</taxon>
        <taxon>Chordata</taxon>
        <taxon>Craniata</taxon>
        <taxon>Vertebrata</taxon>
        <taxon>Euteleostomi</taxon>
        <taxon>Actinopterygii</taxon>
        <taxon>Neopterygii</taxon>
        <taxon>Teleostei</taxon>
        <taxon>Neoteleostei</taxon>
        <taxon>Acanthomorphata</taxon>
        <taxon>Gobiaria</taxon>
        <taxon>Gobiiformes</taxon>
        <taxon>Gobioidei</taxon>
        <taxon>Gobiidae</taxon>
        <taxon>Gobiinae</taxon>
        <taxon>Knipowitschia</taxon>
    </lineage>
</organism>
<keyword evidence="4" id="KW-0285">Flavoprotein</keyword>
<evidence type="ECO:0000256" key="17">
    <source>
        <dbReference type="ARBA" id="ARBA00068883"/>
    </source>
</evidence>
<keyword evidence="9" id="KW-0539">Nucleus</keyword>
<protein>
    <recommendedName>
        <fullName evidence="17">tRNA-dihydrouridine(16/17) synthase [NAD(P)(+)]-like</fullName>
        <ecNumber evidence="11">1.3.1.88</ecNumber>
    </recommendedName>
    <alternativeName>
        <fullName evidence="18">tRNA-dihydrouridine synthase 1-like</fullName>
    </alternativeName>
</protein>
<feature type="domain" description="DUS-like FMN-binding" evidence="20">
    <location>
        <begin position="54"/>
        <end position="325"/>
    </location>
</feature>
<dbReference type="Gene3D" id="3.20.20.70">
    <property type="entry name" value="Aldolase class I"/>
    <property type="match status" value="1"/>
</dbReference>
<evidence type="ECO:0000256" key="9">
    <source>
        <dbReference type="ARBA" id="ARBA00023242"/>
    </source>
</evidence>
<evidence type="ECO:0000256" key="18">
    <source>
        <dbReference type="ARBA" id="ARBA00077078"/>
    </source>
</evidence>
<evidence type="ECO:0000256" key="3">
    <source>
        <dbReference type="ARBA" id="ARBA00022490"/>
    </source>
</evidence>
<evidence type="ECO:0000256" key="15">
    <source>
        <dbReference type="ARBA" id="ARBA00049467"/>
    </source>
</evidence>
<evidence type="ECO:0000256" key="14">
    <source>
        <dbReference type="ARBA" id="ARBA00048934"/>
    </source>
</evidence>
<dbReference type="InterPro" id="IPR013785">
    <property type="entry name" value="Aldolase_TIM"/>
</dbReference>
<evidence type="ECO:0000256" key="8">
    <source>
        <dbReference type="ARBA" id="ARBA00023027"/>
    </source>
</evidence>
<gene>
    <name evidence="21" type="ORF">KC01_LOCUS18893</name>
</gene>
<dbReference type="GO" id="GO:0005737">
    <property type="term" value="C:cytoplasm"/>
    <property type="evidence" value="ECO:0007669"/>
    <property type="project" value="UniProtKB-SubCell"/>
</dbReference>
<feature type="region of interest" description="Disordered" evidence="19">
    <location>
        <begin position="482"/>
        <end position="522"/>
    </location>
</feature>
<dbReference type="EMBL" id="OZ035840">
    <property type="protein sequence ID" value="CAL1589250.1"/>
    <property type="molecule type" value="Genomic_DNA"/>
</dbReference>
<dbReference type="SUPFAM" id="SSF51395">
    <property type="entry name" value="FMN-linked oxidoreductases"/>
    <property type="match status" value="1"/>
</dbReference>
<comment type="catalytic activity">
    <reaction evidence="12">
        <text>5,6-dihydrouridine(17) in tRNA + NAD(+) = uridine(17) in tRNA + NADH + H(+)</text>
        <dbReference type="Rhea" id="RHEA:53372"/>
        <dbReference type="Rhea" id="RHEA-COMP:13541"/>
        <dbReference type="Rhea" id="RHEA-COMP:13542"/>
        <dbReference type="ChEBI" id="CHEBI:15378"/>
        <dbReference type="ChEBI" id="CHEBI:57540"/>
        <dbReference type="ChEBI" id="CHEBI:57945"/>
        <dbReference type="ChEBI" id="CHEBI:65315"/>
        <dbReference type="ChEBI" id="CHEBI:74443"/>
        <dbReference type="EC" id="1.3.1.88"/>
    </reaction>
    <physiologicalReaction direction="right-to-left" evidence="12">
        <dbReference type="Rhea" id="RHEA:53374"/>
    </physiologicalReaction>
</comment>
<keyword evidence="22" id="KW-1185">Reference proteome</keyword>
<dbReference type="PANTHER" id="PTHR11082:SF5">
    <property type="entry name" value="TRNA-DIHYDROURIDINE(16_17) SYNTHASE [NAD(P)(+)]-LIKE"/>
    <property type="match status" value="1"/>
</dbReference>
<evidence type="ECO:0000256" key="10">
    <source>
        <dbReference type="ARBA" id="ARBA00038313"/>
    </source>
</evidence>
<dbReference type="CDD" id="cd02801">
    <property type="entry name" value="DUS_like_FMN"/>
    <property type="match status" value="1"/>
</dbReference>
<evidence type="ECO:0000256" key="16">
    <source>
        <dbReference type="ARBA" id="ARBA00053643"/>
    </source>
</evidence>
<comment type="catalytic activity">
    <reaction evidence="13">
        <text>5,6-dihydrouridine(16) in tRNA + NADP(+) = uridine(16) in tRNA + NADPH + H(+)</text>
        <dbReference type="Rhea" id="RHEA:53376"/>
        <dbReference type="Rhea" id="RHEA-COMP:13543"/>
        <dbReference type="Rhea" id="RHEA-COMP:13544"/>
        <dbReference type="ChEBI" id="CHEBI:15378"/>
        <dbReference type="ChEBI" id="CHEBI:57783"/>
        <dbReference type="ChEBI" id="CHEBI:58349"/>
        <dbReference type="ChEBI" id="CHEBI:65315"/>
        <dbReference type="ChEBI" id="CHEBI:74443"/>
        <dbReference type="EC" id="1.3.1.88"/>
    </reaction>
    <physiologicalReaction direction="right-to-left" evidence="13">
        <dbReference type="Rhea" id="RHEA:53378"/>
    </physiologicalReaction>
</comment>
<dbReference type="FunFam" id="3.20.20.70:FF:000081">
    <property type="entry name" value="Dihydrouridine synthase 1 like"/>
    <property type="match status" value="1"/>
</dbReference>
<evidence type="ECO:0000256" key="19">
    <source>
        <dbReference type="SAM" id="MobiDB-lite"/>
    </source>
</evidence>
<comment type="catalytic activity">
    <reaction evidence="15">
        <text>5,6-dihydrouridine(17) in tRNA + NADP(+) = uridine(17) in tRNA + NADPH + H(+)</text>
        <dbReference type="Rhea" id="RHEA:53368"/>
        <dbReference type="Rhea" id="RHEA-COMP:13541"/>
        <dbReference type="Rhea" id="RHEA-COMP:13542"/>
        <dbReference type="ChEBI" id="CHEBI:15378"/>
        <dbReference type="ChEBI" id="CHEBI:57783"/>
        <dbReference type="ChEBI" id="CHEBI:58349"/>
        <dbReference type="ChEBI" id="CHEBI:65315"/>
        <dbReference type="ChEBI" id="CHEBI:74443"/>
        <dbReference type="EC" id="1.3.1.88"/>
    </reaction>
    <physiologicalReaction direction="right-to-left" evidence="15">
        <dbReference type="Rhea" id="RHEA:53370"/>
    </physiologicalReaction>
</comment>
<keyword evidence="3" id="KW-0963">Cytoplasm</keyword>
<evidence type="ECO:0000256" key="12">
    <source>
        <dbReference type="ARBA" id="ARBA00047287"/>
    </source>
</evidence>